<dbReference type="VEuPathDB" id="AmoebaDB:ACA1_092690"/>
<evidence type="ECO:0000256" key="1">
    <source>
        <dbReference type="SAM" id="MobiDB-lite"/>
    </source>
</evidence>
<feature type="compositionally biased region" description="Basic and acidic residues" evidence="1">
    <location>
        <begin position="78"/>
        <end position="89"/>
    </location>
</feature>
<dbReference type="RefSeq" id="XP_004334749.1">
    <property type="nucleotide sequence ID" value="XM_004334701.1"/>
</dbReference>
<gene>
    <name evidence="2" type="ORF">ACA1_092690</name>
</gene>
<dbReference type="KEGG" id="acan:ACA1_092690"/>
<evidence type="ECO:0000313" key="2">
    <source>
        <dbReference type="EMBL" id="ELR12736.1"/>
    </source>
</evidence>
<reference evidence="2 3" key="1">
    <citation type="journal article" date="2013" name="Genome Biol.">
        <title>Genome of Acanthamoeba castellanii highlights extensive lateral gene transfer and early evolution of tyrosine kinase signaling.</title>
        <authorList>
            <person name="Clarke M."/>
            <person name="Lohan A.J."/>
            <person name="Liu B."/>
            <person name="Lagkouvardos I."/>
            <person name="Roy S."/>
            <person name="Zafar N."/>
            <person name="Bertelli C."/>
            <person name="Schilde C."/>
            <person name="Kianianmomeni A."/>
            <person name="Burglin T.R."/>
            <person name="Frech C."/>
            <person name="Turcotte B."/>
            <person name="Kopec K.O."/>
            <person name="Synnott J.M."/>
            <person name="Choo C."/>
            <person name="Paponov I."/>
            <person name="Finkler A."/>
            <person name="Soon Heng Tan C."/>
            <person name="Hutchins A.P."/>
            <person name="Weinmeier T."/>
            <person name="Rattei T."/>
            <person name="Chu J.S."/>
            <person name="Gimenez G."/>
            <person name="Irimia M."/>
            <person name="Rigden D.J."/>
            <person name="Fitzpatrick D.A."/>
            <person name="Lorenzo-Morales J."/>
            <person name="Bateman A."/>
            <person name="Chiu C.H."/>
            <person name="Tang P."/>
            <person name="Hegemann P."/>
            <person name="Fromm H."/>
            <person name="Raoult D."/>
            <person name="Greub G."/>
            <person name="Miranda-Saavedra D."/>
            <person name="Chen N."/>
            <person name="Nash P."/>
            <person name="Ginger M.L."/>
            <person name="Horn M."/>
            <person name="Schaap P."/>
            <person name="Caler L."/>
            <person name="Loftus B."/>
        </authorList>
    </citation>
    <scope>NUCLEOTIDE SEQUENCE [LARGE SCALE GENOMIC DNA]</scope>
    <source>
        <strain evidence="2 3">Neff</strain>
    </source>
</reference>
<dbReference type="EMBL" id="KB008103">
    <property type="protein sequence ID" value="ELR12736.1"/>
    <property type="molecule type" value="Genomic_DNA"/>
</dbReference>
<proteinExistence type="predicted"/>
<sequence>MEAGGGSTGSVSVSVLDAEIEEFQRHVKRKRESNSQSTDDESSCAALIFLIFSSSSAHASYLCHVRAASPKNETSSSSEKERSKARDRASGSTSRGRAWGAELPSETCRSPVKRLAIAPIPPERFYASSDKKDDAWLQHLETLRKPIGDTYEEFPRQEYRLSQRSNEPDERVVVVLMLS</sequence>
<feature type="region of interest" description="Disordered" evidence="1">
    <location>
        <begin position="68"/>
        <end position="105"/>
    </location>
</feature>
<dbReference type="GeneID" id="14913628"/>
<dbReference type="Proteomes" id="UP000011083">
    <property type="component" value="Unassembled WGS sequence"/>
</dbReference>
<keyword evidence="3" id="KW-1185">Reference proteome</keyword>
<organism evidence="2 3">
    <name type="scientific">Acanthamoeba castellanii (strain ATCC 30010 / Neff)</name>
    <dbReference type="NCBI Taxonomy" id="1257118"/>
    <lineage>
        <taxon>Eukaryota</taxon>
        <taxon>Amoebozoa</taxon>
        <taxon>Discosea</taxon>
        <taxon>Longamoebia</taxon>
        <taxon>Centramoebida</taxon>
        <taxon>Acanthamoebidae</taxon>
        <taxon>Acanthamoeba</taxon>
    </lineage>
</organism>
<dbReference type="AlphaFoldDB" id="L8GKL3"/>
<accession>L8GKL3</accession>
<feature type="compositionally biased region" description="Low complexity" evidence="1">
    <location>
        <begin position="68"/>
        <end position="77"/>
    </location>
</feature>
<name>L8GKL3_ACACF</name>
<protein>
    <submittedName>
        <fullName evidence="2">Uncharacterized protein</fullName>
    </submittedName>
</protein>
<evidence type="ECO:0000313" key="3">
    <source>
        <dbReference type="Proteomes" id="UP000011083"/>
    </source>
</evidence>